<dbReference type="Proteomes" id="UP001341840">
    <property type="component" value="Unassembled WGS sequence"/>
</dbReference>
<sequence>MGMIYSLGLQGKGMATQLIQDIRSPFPSSTLRLSNSLHSANRRRSAIHNGIPVRQRLRDRIPSVVDECPRCGFLGESMPFCYGSLESFGAKGYCRPWRLLSVLAVVDSSDGEALTTTPMAETE</sequence>
<organism evidence="1 2">
    <name type="scientific">Stylosanthes scabra</name>
    <dbReference type="NCBI Taxonomy" id="79078"/>
    <lineage>
        <taxon>Eukaryota</taxon>
        <taxon>Viridiplantae</taxon>
        <taxon>Streptophyta</taxon>
        <taxon>Embryophyta</taxon>
        <taxon>Tracheophyta</taxon>
        <taxon>Spermatophyta</taxon>
        <taxon>Magnoliopsida</taxon>
        <taxon>eudicotyledons</taxon>
        <taxon>Gunneridae</taxon>
        <taxon>Pentapetalae</taxon>
        <taxon>rosids</taxon>
        <taxon>fabids</taxon>
        <taxon>Fabales</taxon>
        <taxon>Fabaceae</taxon>
        <taxon>Papilionoideae</taxon>
        <taxon>50 kb inversion clade</taxon>
        <taxon>dalbergioids sensu lato</taxon>
        <taxon>Dalbergieae</taxon>
        <taxon>Pterocarpus clade</taxon>
        <taxon>Stylosanthes</taxon>
    </lineage>
</organism>
<evidence type="ECO:0000313" key="2">
    <source>
        <dbReference type="Proteomes" id="UP001341840"/>
    </source>
</evidence>
<keyword evidence="2" id="KW-1185">Reference proteome</keyword>
<evidence type="ECO:0000313" key="1">
    <source>
        <dbReference type="EMBL" id="MED6122973.1"/>
    </source>
</evidence>
<proteinExistence type="predicted"/>
<accession>A0ABU6RGP8</accession>
<dbReference type="EMBL" id="JASCZI010030478">
    <property type="protein sequence ID" value="MED6122973.1"/>
    <property type="molecule type" value="Genomic_DNA"/>
</dbReference>
<protein>
    <submittedName>
        <fullName evidence="1">Uncharacterized protein</fullName>
    </submittedName>
</protein>
<gene>
    <name evidence="1" type="ORF">PIB30_044884</name>
</gene>
<reference evidence="1 2" key="1">
    <citation type="journal article" date="2023" name="Plants (Basel)">
        <title>Bridging the Gap: Combining Genomics and Transcriptomics Approaches to Understand Stylosanthes scabra, an Orphan Legume from the Brazilian Caatinga.</title>
        <authorList>
            <person name="Ferreira-Neto J.R.C."/>
            <person name="da Silva M.D."/>
            <person name="Binneck E."/>
            <person name="de Melo N.F."/>
            <person name="da Silva R.H."/>
            <person name="de Melo A.L.T.M."/>
            <person name="Pandolfi V."/>
            <person name="Bustamante F.O."/>
            <person name="Brasileiro-Vidal A.C."/>
            <person name="Benko-Iseppon A.M."/>
        </authorList>
    </citation>
    <scope>NUCLEOTIDE SEQUENCE [LARGE SCALE GENOMIC DNA]</scope>
    <source>
        <tissue evidence="1">Leaves</tissue>
    </source>
</reference>
<name>A0ABU6RGP8_9FABA</name>
<comment type="caution">
    <text evidence="1">The sequence shown here is derived from an EMBL/GenBank/DDBJ whole genome shotgun (WGS) entry which is preliminary data.</text>
</comment>